<dbReference type="RefSeq" id="WP_046558729.1">
    <property type="nucleotide sequence ID" value="NZ_LAHO01000017.1"/>
</dbReference>
<keyword evidence="1" id="KW-0812">Transmembrane</keyword>
<evidence type="ECO:0008006" key="4">
    <source>
        <dbReference type="Google" id="ProtNLM"/>
    </source>
</evidence>
<evidence type="ECO:0000313" key="3">
    <source>
        <dbReference type="Proteomes" id="UP000034228"/>
    </source>
</evidence>
<feature type="transmembrane region" description="Helical" evidence="1">
    <location>
        <begin position="99"/>
        <end position="118"/>
    </location>
</feature>
<proteinExistence type="predicted"/>
<feature type="transmembrane region" description="Helical" evidence="1">
    <location>
        <begin position="12"/>
        <end position="36"/>
    </location>
</feature>
<comment type="caution">
    <text evidence="2">The sequence shown here is derived from an EMBL/GenBank/DDBJ whole genome shotgun (WGS) entry which is preliminary data.</text>
</comment>
<feature type="transmembrane region" description="Helical" evidence="1">
    <location>
        <begin position="175"/>
        <end position="194"/>
    </location>
</feature>
<protein>
    <recommendedName>
        <fullName evidence="4">DUF4386 domain-containing protein</fullName>
    </recommendedName>
</protein>
<dbReference type="STRING" id="336831.WG68_15985"/>
<feature type="transmembrane region" description="Helical" evidence="1">
    <location>
        <begin position="56"/>
        <end position="78"/>
    </location>
</feature>
<keyword evidence="3" id="KW-1185">Reference proteome</keyword>
<dbReference type="Proteomes" id="UP000034228">
    <property type="component" value="Unassembled WGS sequence"/>
</dbReference>
<gene>
    <name evidence="2" type="ORF">WG68_15985</name>
</gene>
<reference evidence="2 3" key="1">
    <citation type="submission" date="2015-03" db="EMBL/GenBank/DDBJ databases">
        <title>Draft genome sequences of two protease-producing strains of Arsukibacterium isolated from two cold and alkaline environments.</title>
        <authorList>
            <person name="Lylloff J.E."/>
            <person name="Skov L.B."/>
            <person name="Jepsen M."/>
            <person name="Hallin P.F."/>
            <person name="Sorensen S.J."/>
            <person name="Stougaard P."/>
            <person name="Glaring M.A."/>
        </authorList>
    </citation>
    <scope>NUCLEOTIDE SEQUENCE [LARGE SCALE GENOMIC DNA]</scope>
    <source>
        <strain evidence="2 3">GCM72</strain>
    </source>
</reference>
<evidence type="ECO:0000313" key="2">
    <source>
        <dbReference type="EMBL" id="KKO44327.1"/>
    </source>
</evidence>
<dbReference type="PATRIC" id="fig|336831.14.peg.570"/>
<feature type="transmembrane region" description="Helical" evidence="1">
    <location>
        <begin position="200"/>
        <end position="217"/>
    </location>
</feature>
<accession>A0A0M2V0F5</accession>
<name>A0A0M2V0F5_9GAMM</name>
<dbReference type="EMBL" id="LAHO01000017">
    <property type="protein sequence ID" value="KKO44327.1"/>
    <property type="molecule type" value="Genomic_DNA"/>
</dbReference>
<keyword evidence="1" id="KW-0472">Membrane</keyword>
<keyword evidence="1" id="KW-1133">Transmembrane helix</keyword>
<dbReference type="AlphaFoldDB" id="A0A0M2V0F5"/>
<sequence length="230" mass="24254">MDNSTASGVALLKAAGLAAIGMAFCYISMAVIFFSLLSVPAGADTLGRIQYLQQEYMLVASGYGVGYLLFGVLLAILLQTLQQAVPSTHSATAALADRFGHIWVVLMMASGMAALIGLDKVFRLAGRDPVQALALYHSSSLLTDALGGGIELVGGLWVLLFSIAGLQQQRFAKALHLLGLIVGSLGIFTVLHTVPYLKEAFGLSQLIWFVWLGVVLLSRDTGKHSSAGVS</sequence>
<dbReference type="OrthoDB" id="1162205at2"/>
<feature type="transmembrane region" description="Helical" evidence="1">
    <location>
        <begin position="145"/>
        <end position="163"/>
    </location>
</feature>
<organism evidence="2 3">
    <name type="scientific">Arsukibacterium ikkense</name>
    <dbReference type="NCBI Taxonomy" id="336831"/>
    <lineage>
        <taxon>Bacteria</taxon>
        <taxon>Pseudomonadati</taxon>
        <taxon>Pseudomonadota</taxon>
        <taxon>Gammaproteobacteria</taxon>
        <taxon>Chromatiales</taxon>
        <taxon>Chromatiaceae</taxon>
        <taxon>Arsukibacterium</taxon>
    </lineage>
</organism>
<evidence type="ECO:0000256" key="1">
    <source>
        <dbReference type="SAM" id="Phobius"/>
    </source>
</evidence>